<organism evidence="2 3">
    <name type="scientific">Streptomyces noursei</name>
    <name type="common">Streptomyces albulus</name>
    <dbReference type="NCBI Taxonomy" id="1971"/>
    <lineage>
        <taxon>Bacteria</taxon>
        <taxon>Bacillati</taxon>
        <taxon>Actinomycetota</taxon>
        <taxon>Actinomycetes</taxon>
        <taxon>Kitasatosporales</taxon>
        <taxon>Streptomycetaceae</taxon>
        <taxon>Streptomyces</taxon>
    </lineage>
</organism>
<dbReference type="Proteomes" id="UP000236047">
    <property type="component" value="Unassembled WGS sequence"/>
</dbReference>
<keyword evidence="3" id="KW-1185">Reference proteome</keyword>
<evidence type="ECO:0000256" key="1">
    <source>
        <dbReference type="SAM" id="Phobius"/>
    </source>
</evidence>
<gene>
    <name evidence="2" type="ORF">AOB60_07315</name>
</gene>
<dbReference type="RefSeq" id="WP_073446845.1">
    <property type="nucleotide sequence ID" value="NZ_LJSN01000002.1"/>
</dbReference>
<keyword evidence="1" id="KW-0472">Membrane</keyword>
<reference evidence="3" key="1">
    <citation type="submission" date="2015-09" db="EMBL/GenBank/DDBJ databases">
        <authorList>
            <person name="Graham D.E."/>
            <person name="Mahan K.M."/>
            <person name="Klingeman D.M."/>
            <person name="Fida T."/>
            <person name="Giannone R.J."/>
            <person name="Hettich R.L."/>
            <person name="Parry R.J."/>
            <person name="Spain J.C."/>
        </authorList>
    </citation>
    <scope>NUCLEOTIDE SEQUENCE [LARGE SCALE GENOMIC DNA]</scope>
    <source>
        <strain evidence="3">JCM 4701</strain>
    </source>
</reference>
<keyword evidence="1" id="KW-0812">Transmembrane</keyword>
<evidence type="ECO:0000313" key="3">
    <source>
        <dbReference type="Proteomes" id="UP000236047"/>
    </source>
</evidence>
<dbReference type="NCBIfam" id="NF033684">
    <property type="entry name" value="suffix_2_RND"/>
    <property type="match status" value="1"/>
</dbReference>
<feature type="transmembrane region" description="Helical" evidence="1">
    <location>
        <begin position="45"/>
        <end position="67"/>
    </location>
</feature>
<dbReference type="InterPro" id="IPR047961">
    <property type="entry name" value="Transp_suffix-like"/>
</dbReference>
<comment type="caution">
    <text evidence="2">The sequence shown here is derived from an EMBL/GenBank/DDBJ whole genome shotgun (WGS) entry which is preliminary data.</text>
</comment>
<evidence type="ECO:0000313" key="2">
    <source>
        <dbReference type="EMBL" id="PNE40649.1"/>
    </source>
</evidence>
<protein>
    <submittedName>
        <fullName evidence="2">Uncharacterized protein</fullName>
    </submittedName>
</protein>
<feature type="transmembrane region" description="Helical" evidence="1">
    <location>
        <begin position="12"/>
        <end position="39"/>
    </location>
</feature>
<accession>A0A2N8PHZ9</accession>
<dbReference type="EMBL" id="LJSN01000002">
    <property type="protein sequence ID" value="PNE40649.1"/>
    <property type="molecule type" value="Genomic_DNA"/>
</dbReference>
<sequence>MAPNTTPGKRPLRFKIGVALLVVCGLIYLGVLVVLFLPMAAAGKAAVIGGMVVAAETCTVLGVAGVGKEAVQAVKARMGLKKRKRDHVDGQAAATK</sequence>
<proteinExistence type="predicted"/>
<name>A0A2N8PHZ9_STRNR</name>
<keyword evidence="1" id="KW-1133">Transmembrane helix</keyword>
<dbReference type="AlphaFoldDB" id="A0A2N8PHZ9"/>